<dbReference type="RefSeq" id="WP_275632575.1">
    <property type="nucleotide sequence ID" value="NZ_JARGYD010000003.1"/>
</dbReference>
<dbReference type="InterPro" id="IPR005358">
    <property type="entry name" value="Puta_zinc/iron-chelating_dom"/>
</dbReference>
<feature type="region of interest" description="Disordered" evidence="1">
    <location>
        <begin position="1"/>
        <end position="25"/>
    </location>
</feature>
<reference evidence="3" key="1">
    <citation type="journal article" date="2019" name="Int. J. Syst. Evol. Microbiol.">
        <title>The Global Catalogue of Microorganisms (GCM) 10K type strain sequencing project: providing services to taxonomists for standard genome sequencing and annotation.</title>
        <authorList>
            <consortium name="The Broad Institute Genomics Platform"/>
            <consortium name="The Broad Institute Genome Sequencing Center for Infectious Disease"/>
            <person name="Wu L."/>
            <person name="Ma J."/>
        </authorList>
    </citation>
    <scope>NUCLEOTIDE SEQUENCE [LARGE SCALE GENOMIC DNA]</scope>
    <source>
        <strain evidence="3">KCTC 52366</strain>
    </source>
</reference>
<gene>
    <name evidence="2" type="ORF">ACFOGP_23070</name>
</gene>
<sequence length="263" mass="27377">MNSRTDRRAAGKSQGKAKGRPTTVADLRARLDRARAAGAGKDAEARARRMLAAYLDTAVAHGLSLQQAAGELARGQAAVRLGDVSRDALMQNPPRAVTEAACAEGCAFCCILQGGDGGTITEAEASRLHDALSPLAGQPDGRGWHPAACPALDPETRACRAYEARPTICRSFISTDAEACRVNAEGGAETGAGLLGSHLDYLAVHALSRDLLKGLARVPTYAMARIAQGAIDGEDRATTLDAARHKPRALEDACRDAAKAGGR</sequence>
<accession>A0ABV7GWJ6</accession>
<proteinExistence type="predicted"/>
<organism evidence="2 3">
    <name type="scientific">Psychromarinibacter halotolerans</name>
    <dbReference type="NCBI Taxonomy" id="1775175"/>
    <lineage>
        <taxon>Bacteria</taxon>
        <taxon>Pseudomonadati</taxon>
        <taxon>Pseudomonadota</taxon>
        <taxon>Alphaproteobacteria</taxon>
        <taxon>Rhodobacterales</taxon>
        <taxon>Paracoccaceae</taxon>
        <taxon>Psychromarinibacter</taxon>
    </lineage>
</organism>
<keyword evidence="3" id="KW-1185">Reference proteome</keyword>
<protein>
    <submittedName>
        <fullName evidence="2">YkgJ family cysteine cluster protein</fullName>
    </submittedName>
</protein>
<dbReference type="Proteomes" id="UP001595632">
    <property type="component" value="Unassembled WGS sequence"/>
</dbReference>
<comment type="caution">
    <text evidence="2">The sequence shown here is derived from an EMBL/GenBank/DDBJ whole genome shotgun (WGS) entry which is preliminary data.</text>
</comment>
<dbReference type="Pfam" id="PF03692">
    <property type="entry name" value="CxxCxxCC"/>
    <property type="match status" value="1"/>
</dbReference>
<name>A0ABV7GWJ6_9RHOB</name>
<evidence type="ECO:0000313" key="3">
    <source>
        <dbReference type="Proteomes" id="UP001595632"/>
    </source>
</evidence>
<evidence type="ECO:0000256" key="1">
    <source>
        <dbReference type="SAM" id="MobiDB-lite"/>
    </source>
</evidence>
<dbReference type="EMBL" id="JBHRTB010000010">
    <property type="protein sequence ID" value="MFC3145622.1"/>
    <property type="molecule type" value="Genomic_DNA"/>
</dbReference>
<evidence type="ECO:0000313" key="2">
    <source>
        <dbReference type="EMBL" id="MFC3145622.1"/>
    </source>
</evidence>